<dbReference type="GO" id="GO:0016787">
    <property type="term" value="F:hydrolase activity"/>
    <property type="evidence" value="ECO:0007669"/>
    <property type="project" value="UniProtKB-KW"/>
</dbReference>
<feature type="domain" description="Fungal lipase-type" evidence="4">
    <location>
        <begin position="81"/>
        <end position="216"/>
    </location>
</feature>
<dbReference type="AlphaFoldDB" id="A0A8H4NC86"/>
<keyword evidence="2" id="KW-0378">Hydrolase</keyword>
<keyword evidence="6" id="KW-1185">Reference proteome</keyword>
<dbReference type="SUPFAM" id="SSF53474">
    <property type="entry name" value="alpha/beta-Hydrolases"/>
    <property type="match status" value="1"/>
</dbReference>
<evidence type="ECO:0000313" key="6">
    <source>
        <dbReference type="Proteomes" id="UP000572817"/>
    </source>
</evidence>
<dbReference type="InterPro" id="IPR002921">
    <property type="entry name" value="Fungal_lipase-type"/>
</dbReference>
<feature type="signal peptide" evidence="3">
    <location>
        <begin position="1"/>
        <end position="20"/>
    </location>
</feature>
<reference evidence="5" key="1">
    <citation type="submission" date="2020-04" db="EMBL/GenBank/DDBJ databases">
        <title>Genome Assembly and Annotation of Botryosphaeria dothidea sdau 11-99, a Latent Pathogen of Apple Fruit Ring Rot in China.</title>
        <authorList>
            <person name="Yu C."/>
            <person name="Diao Y."/>
            <person name="Lu Q."/>
            <person name="Zhao J."/>
            <person name="Cui S."/>
            <person name="Peng C."/>
            <person name="He B."/>
            <person name="Liu H."/>
        </authorList>
    </citation>
    <scope>NUCLEOTIDE SEQUENCE [LARGE SCALE GENOMIC DNA]</scope>
    <source>
        <strain evidence="5">Sdau11-99</strain>
    </source>
</reference>
<evidence type="ECO:0000256" key="3">
    <source>
        <dbReference type="SAM" id="SignalP"/>
    </source>
</evidence>
<evidence type="ECO:0000256" key="2">
    <source>
        <dbReference type="ARBA" id="ARBA00022801"/>
    </source>
</evidence>
<organism evidence="5 6">
    <name type="scientific">Botryosphaeria dothidea</name>
    <dbReference type="NCBI Taxonomy" id="55169"/>
    <lineage>
        <taxon>Eukaryota</taxon>
        <taxon>Fungi</taxon>
        <taxon>Dikarya</taxon>
        <taxon>Ascomycota</taxon>
        <taxon>Pezizomycotina</taxon>
        <taxon>Dothideomycetes</taxon>
        <taxon>Dothideomycetes incertae sedis</taxon>
        <taxon>Botryosphaeriales</taxon>
        <taxon>Botryosphaeriaceae</taxon>
        <taxon>Botryosphaeria</taxon>
    </lineage>
</organism>
<dbReference type="PANTHER" id="PTHR46640">
    <property type="entry name" value="TRIACYLGLYCEROL LIPASE, PUTATIVE (AFU_ORTHOLOGUE AFUA_6G06510)-RELATED"/>
    <property type="match status" value="1"/>
</dbReference>
<dbReference type="OrthoDB" id="426718at2759"/>
<proteinExistence type="predicted"/>
<dbReference type="InterPro" id="IPR029058">
    <property type="entry name" value="AB_hydrolase_fold"/>
</dbReference>
<evidence type="ECO:0000259" key="4">
    <source>
        <dbReference type="Pfam" id="PF01764"/>
    </source>
</evidence>
<name>A0A8H4NC86_9PEZI</name>
<comment type="caution">
    <text evidence="5">The sequence shown here is derived from an EMBL/GenBank/DDBJ whole genome shotgun (WGS) entry which is preliminary data.</text>
</comment>
<protein>
    <submittedName>
        <fullName evidence="5">Ferulic acid esterase A faeA</fullName>
    </submittedName>
</protein>
<dbReference type="EMBL" id="WWBZ02000001">
    <property type="protein sequence ID" value="KAF4313706.1"/>
    <property type="molecule type" value="Genomic_DNA"/>
</dbReference>
<accession>A0A8H4NC86</accession>
<dbReference type="GO" id="GO:0006629">
    <property type="term" value="P:lipid metabolic process"/>
    <property type="evidence" value="ECO:0007669"/>
    <property type="project" value="InterPro"/>
</dbReference>
<gene>
    <name evidence="5" type="ORF">GTA08_BOTSDO00093</name>
</gene>
<dbReference type="InterPro" id="IPR051299">
    <property type="entry name" value="AB_hydrolase_lip/est"/>
</dbReference>
<dbReference type="Gene3D" id="3.40.50.1820">
    <property type="entry name" value="alpha/beta hydrolase"/>
    <property type="match status" value="1"/>
</dbReference>
<feature type="chain" id="PRO_5034897497" evidence="3">
    <location>
        <begin position="21"/>
        <end position="292"/>
    </location>
</feature>
<dbReference type="CDD" id="cd00519">
    <property type="entry name" value="Lipase_3"/>
    <property type="match status" value="1"/>
</dbReference>
<evidence type="ECO:0000256" key="1">
    <source>
        <dbReference type="ARBA" id="ARBA00022729"/>
    </source>
</evidence>
<dbReference type="Pfam" id="PF01764">
    <property type="entry name" value="Lipase_3"/>
    <property type="match status" value="1"/>
</dbReference>
<keyword evidence="1 3" id="KW-0732">Signal</keyword>
<dbReference type="Proteomes" id="UP000572817">
    <property type="component" value="Unassembled WGS sequence"/>
</dbReference>
<evidence type="ECO:0000313" key="5">
    <source>
        <dbReference type="EMBL" id="KAF4313706.1"/>
    </source>
</evidence>
<sequence>MRCSLALLSSLFGLSIKVAAQSPVSQEVFDRLNQYQAFAAAAYADECATPPGGSQVIQYFNDAATDTQGTLFRQSSTNELVLSFRGTSTPADFGTDLTFLPVALSAAGTSCSGCLVHQGFQASYNAVSSAAIAAVKKEMTNGSPSFIITGHSLGAAIASIAASSFASQGIQPTVYTYGEPRNGNAAFTDYINGLISPEEYFRVTHSNDGVPQIPPTLLGFQHHGTEYWQSSNTSNTLETVLRCEGNEPANCNNGEAPGDNPINRAHISYSDALIGNSLHIFACGATTPVVPV</sequence>
<dbReference type="PANTHER" id="PTHR46640:SF1">
    <property type="entry name" value="FUNGAL LIPASE-LIKE DOMAIN-CONTAINING PROTEIN-RELATED"/>
    <property type="match status" value="1"/>
</dbReference>